<sequence length="334" mass="34667">MTLHDEIAAAPAAVRATMRAVVLDHFGDAGALHLAEVERPVPVVGELLIRVVAAGLNPIDVKTRAGSGEAAGVARFPAVLGHDFSGVVVSAPYEAFRLQPGDEVFGISAAPRSTGSFAEYLAVPAQQVAPKPAVLSHAEAAGVPLAALAAWGAVVEIAKAHEGQRILIHAASGGVGHLAVQFAAHFGAHVIATASGRNTGWLRELGASETVDHCETRFEDVVAPVDVVIDLVGDQQDHTGPRSLPVLRPGGLLVNVPSTWPTLMADAAAAGVRATTYRMVPDAATLTVIGRLITSGDVRVSVQEVFPLDRIADAQRLVEAGHVRGKVVVQISDY</sequence>
<evidence type="ECO:0000313" key="2">
    <source>
        <dbReference type="EMBL" id="GAA4755834.1"/>
    </source>
</evidence>
<dbReference type="Pfam" id="PF13602">
    <property type="entry name" value="ADH_zinc_N_2"/>
    <property type="match status" value="1"/>
</dbReference>
<protein>
    <submittedName>
        <fullName evidence="2">NADP-dependent oxidoreductase</fullName>
    </submittedName>
</protein>
<accession>A0ABP8ZGH9</accession>
<dbReference type="InterPro" id="IPR020843">
    <property type="entry name" value="ER"/>
</dbReference>
<dbReference type="InterPro" id="IPR013154">
    <property type="entry name" value="ADH-like_N"/>
</dbReference>
<reference evidence="3" key="1">
    <citation type="journal article" date="2019" name="Int. J. Syst. Evol. Microbiol.">
        <title>The Global Catalogue of Microorganisms (GCM) 10K type strain sequencing project: providing services to taxonomists for standard genome sequencing and annotation.</title>
        <authorList>
            <consortium name="The Broad Institute Genomics Platform"/>
            <consortium name="The Broad Institute Genome Sequencing Center for Infectious Disease"/>
            <person name="Wu L."/>
            <person name="Ma J."/>
        </authorList>
    </citation>
    <scope>NUCLEOTIDE SEQUENCE [LARGE SCALE GENOMIC DNA]</scope>
    <source>
        <strain evidence="3">JCM 19015</strain>
    </source>
</reference>
<dbReference type="SUPFAM" id="SSF50129">
    <property type="entry name" value="GroES-like"/>
    <property type="match status" value="1"/>
</dbReference>
<dbReference type="Gene3D" id="3.40.50.720">
    <property type="entry name" value="NAD(P)-binding Rossmann-like Domain"/>
    <property type="match status" value="1"/>
</dbReference>
<dbReference type="Pfam" id="PF08240">
    <property type="entry name" value="ADH_N"/>
    <property type="match status" value="1"/>
</dbReference>
<dbReference type="RefSeq" id="WP_345482294.1">
    <property type="nucleotide sequence ID" value="NZ_BAABLP010000009.1"/>
</dbReference>
<dbReference type="InterPro" id="IPR050700">
    <property type="entry name" value="YIM1/Zinc_Alcohol_DH_Fams"/>
</dbReference>
<dbReference type="Gene3D" id="3.90.180.10">
    <property type="entry name" value="Medium-chain alcohol dehydrogenases, catalytic domain"/>
    <property type="match status" value="1"/>
</dbReference>
<dbReference type="EMBL" id="BAABLP010000009">
    <property type="protein sequence ID" value="GAA4755834.1"/>
    <property type="molecule type" value="Genomic_DNA"/>
</dbReference>
<feature type="domain" description="Enoyl reductase (ER)" evidence="1">
    <location>
        <begin position="27"/>
        <end position="329"/>
    </location>
</feature>
<organism evidence="2 3">
    <name type="scientific">Amnibacterium soli</name>
    <dbReference type="NCBI Taxonomy" id="1282736"/>
    <lineage>
        <taxon>Bacteria</taxon>
        <taxon>Bacillati</taxon>
        <taxon>Actinomycetota</taxon>
        <taxon>Actinomycetes</taxon>
        <taxon>Micrococcales</taxon>
        <taxon>Microbacteriaceae</taxon>
        <taxon>Amnibacterium</taxon>
    </lineage>
</organism>
<evidence type="ECO:0000259" key="1">
    <source>
        <dbReference type="SMART" id="SM00829"/>
    </source>
</evidence>
<comment type="caution">
    <text evidence="2">The sequence shown here is derived from an EMBL/GenBank/DDBJ whole genome shotgun (WGS) entry which is preliminary data.</text>
</comment>
<dbReference type="Proteomes" id="UP001500121">
    <property type="component" value="Unassembled WGS sequence"/>
</dbReference>
<dbReference type="PANTHER" id="PTHR11695:SF294">
    <property type="entry name" value="RETICULON-4-INTERACTING PROTEIN 1, MITOCHONDRIAL"/>
    <property type="match status" value="1"/>
</dbReference>
<dbReference type="InterPro" id="IPR036291">
    <property type="entry name" value="NAD(P)-bd_dom_sf"/>
</dbReference>
<dbReference type="SMART" id="SM00829">
    <property type="entry name" value="PKS_ER"/>
    <property type="match status" value="1"/>
</dbReference>
<dbReference type="InterPro" id="IPR011032">
    <property type="entry name" value="GroES-like_sf"/>
</dbReference>
<dbReference type="SUPFAM" id="SSF51735">
    <property type="entry name" value="NAD(P)-binding Rossmann-fold domains"/>
    <property type="match status" value="1"/>
</dbReference>
<gene>
    <name evidence="2" type="ORF">GCM10025783_31400</name>
</gene>
<proteinExistence type="predicted"/>
<name>A0ABP8ZGH9_9MICO</name>
<keyword evidence="3" id="KW-1185">Reference proteome</keyword>
<dbReference type="PANTHER" id="PTHR11695">
    <property type="entry name" value="ALCOHOL DEHYDROGENASE RELATED"/>
    <property type="match status" value="1"/>
</dbReference>
<evidence type="ECO:0000313" key="3">
    <source>
        <dbReference type="Proteomes" id="UP001500121"/>
    </source>
</evidence>
<dbReference type="CDD" id="cd05289">
    <property type="entry name" value="MDR_like_2"/>
    <property type="match status" value="1"/>
</dbReference>